<organism evidence="1 2">
    <name type="scientific">Acaulospora colombiana</name>
    <dbReference type="NCBI Taxonomy" id="27376"/>
    <lineage>
        <taxon>Eukaryota</taxon>
        <taxon>Fungi</taxon>
        <taxon>Fungi incertae sedis</taxon>
        <taxon>Mucoromycota</taxon>
        <taxon>Glomeromycotina</taxon>
        <taxon>Glomeromycetes</taxon>
        <taxon>Diversisporales</taxon>
        <taxon>Acaulosporaceae</taxon>
        <taxon>Acaulospora</taxon>
    </lineage>
</organism>
<protein>
    <submittedName>
        <fullName evidence="1">10271_t:CDS:1</fullName>
    </submittedName>
</protein>
<feature type="non-terminal residue" evidence="1">
    <location>
        <position position="174"/>
    </location>
</feature>
<keyword evidence="2" id="KW-1185">Reference proteome</keyword>
<comment type="caution">
    <text evidence="1">The sequence shown here is derived from an EMBL/GenBank/DDBJ whole genome shotgun (WGS) entry which is preliminary data.</text>
</comment>
<reference evidence="1" key="1">
    <citation type="submission" date="2021-06" db="EMBL/GenBank/DDBJ databases">
        <authorList>
            <person name="Kallberg Y."/>
            <person name="Tangrot J."/>
            <person name="Rosling A."/>
        </authorList>
    </citation>
    <scope>NUCLEOTIDE SEQUENCE</scope>
    <source>
        <strain evidence="1">CL356</strain>
    </source>
</reference>
<proteinExistence type="predicted"/>
<name>A0ACA9Q658_9GLOM</name>
<sequence length="174" mass="19233">MGHFVSNIKCYFESPETKIPADPDIDGWGVICAFFVTALCSMFLVITAFILQRASNPINFIFPDNAWKAWREKKYPKIQKILSALADQQLISGMGILIAGIIRSQKMSYFHLTQVGNLAGLSNLAIIYSLEYENLELAPLGSTGGPNLRTKSPINIVCTSLAVVYLILLISFNV</sequence>
<gene>
    <name evidence="1" type="ORF">ACOLOM_LOCUS12084</name>
</gene>
<dbReference type="EMBL" id="CAJVPT010047079">
    <property type="protein sequence ID" value="CAG8739351.1"/>
    <property type="molecule type" value="Genomic_DNA"/>
</dbReference>
<evidence type="ECO:0000313" key="2">
    <source>
        <dbReference type="Proteomes" id="UP000789525"/>
    </source>
</evidence>
<evidence type="ECO:0000313" key="1">
    <source>
        <dbReference type="EMBL" id="CAG8739351.1"/>
    </source>
</evidence>
<dbReference type="Proteomes" id="UP000789525">
    <property type="component" value="Unassembled WGS sequence"/>
</dbReference>
<accession>A0ACA9Q658</accession>